<dbReference type="PROSITE" id="PS01278">
    <property type="entry name" value="MTTASE_RADICAL"/>
    <property type="match status" value="1"/>
</dbReference>
<organism evidence="18 19">
    <name type="scientific">Rickettsia asembonensis</name>
    <dbReference type="NCBI Taxonomy" id="1068590"/>
    <lineage>
        <taxon>Bacteria</taxon>
        <taxon>Pseudomonadati</taxon>
        <taxon>Pseudomonadota</taxon>
        <taxon>Alphaproteobacteria</taxon>
        <taxon>Rickettsiales</taxon>
        <taxon>Rickettsiaceae</taxon>
        <taxon>Rickettsieae</taxon>
        <taxon>Rickettsia</taxon>
        <taxon>spotted fever group</taxon>
    </lineage>
</organism>
<dbReference type="Pfam" id="PF04055">
    <property type="entry name" value="Radical_SAM"/>
    <property type="match status" value="1"/>
</dbReference>
<dbReference type="NCBIfam" id="TIGR00089">
    <property type="entry name" value="MiaB/RimO family radical SAM methylthiotransferase"/>
    <property type="match status" value="1"/>
</dbReference>
<dbReference type="InterPro" id="IPR020612">
    <property type="entry name" value="Methylthiotransferase_CS"/>
</dbReference>
<keyword evidence="2 14" id="KW-0004">4Fe-4S</keyword>
<dbReference type="FunFam" id="3.40.50.12160:FF:000001">
    <property type="entry name" value="tRNA-2-methylthio-N(6)-dimethylallyladenosine synthase"/>
    <property type="match status" value="1"/>
</dbReference>
<dbReference type="Proteomes" id="UP000031952">
    <property type="component" value="Unassembled WGS sequence"/>
</dbReference>
<dbReference type="EMBL" id="JWSW01000073">
    <property type="protein sequence ID" value="KIJ88403.1"/>
    <property type="molecule type" value="Genomic_DNA"/>
</dbReference>
<dbReference type="SMART" id="SM00729">
    <property type="entry name" value="Elp3"/>
    <property type="match status" value="1"/>
</dbReference>
<evidence type="ECO:0000259" key="16">
    <source>
        <dbReference type="PROSITE" id="PS51449"/>
    </source>
</evidence>
<sequence length="445" mass="50619">MSKKLYIKTYGCQMNVYDSVKMQDLLYPFGYEPTENIEEADVIILNTCHIREKAAEKTYSELGRIKKLQDTRKKQGLNSAIIVVAGCVAQAEGEEIFSRTPYVDIVVGPQSYYNLPELISKVVRHEKHLIDLDFVEEVKFDNLPEQLYPQGASSFISVQEGCDKFCTFCVVPYTRGAEFSRNVEQVYREALKVVSSGAKEIMLLGQNVNAYHGKGPDDKIFTLADLLKHLAQILNLERLRYMTSHPIDMTDDLIKLHGTEPKLMPFLHLPVQSGSNKILKAMNRKHDRDYYFDIINRLREARPDIVLSSDFIIGFPGETDEDFEDTLDLVRRVKYGQCYSFKYSPRPGTPGATRTDQVPEHIKSERLTILQKELMAQQLALNETCVGSTMKVLFDRSGKFDDQIIGKTPYMQSVYIQNPNKSLLGKVIDVKITKAVMNSLSGEIV</sequence>
<gene>
    <name evidence="14" type="primary">miaB</name>
    <name evidence="18" type="ORF">SB78_05670</name>
</gene>
<dbReference type="EC" id="2.8.4.3" evidence="10 14"/>
<keyword evidence="8 14" id="KW-0408">Iron</keyword>
<feature type="binding site" evidence="14">
    <location>
        <position position="48"/>
    </location>
    <ligand>
        <name>[4Fe-4S] cluster</name>
        <dbReference type="ChEBI" id="CHEBI:49883"/>
        <label>1</label>
    </ligand>
</feature>
<evidence type="ECO:0000256" key="9">
    <source>
        <dbReference type="ARBA" id="ARBA00023014"/>
    </source>
</evidence>
<comment type="function">
    <text evidence="1 14">Catalyzes the methylthiolation of N6-(dimethylallyl)adenosine (i(6)A), leading to the formation of 2-methylthio-N6-(dimethylallyl)adenosine (ms(2)i(6)A) at position 37 in tRNAs that read codons beginning with uridine.</text>
</comment>
<evidence type="ECO:0000259" key="17">
    <source>
        <dbReference type="PROSITE" id="PS51918"/>
    </source>
</evidence>
<comment type="subcellular location">
    <subcellularLocation>
        <location evidence="14">Cytoplasm</location>
    </subcellularLocation>
</comment>
<comment type="similarity">
    <text evidence="14">Belongs to the methylthiotransferase family. MiaB subfamily.</text>
</comment>
<dbReference type="GO" id="GO:0051539">
    <property type="term" value="F:4 iron, 4 sulfur cluster binding"/>
    <property type="evidence" value="ECO:0007669"/>
    <property type="project" value="UniProtKB-UniRule"/>
</dbReference>
<dbReference type="PROSITE" id="PS51449">
    <property type="entry name" value="MTTASE_N"/>
    <property type="match status" value="1"/>
</dbReference>
<dbReference type="PANTHER" id="PTHR43020">
    <property type="entry name" value="CDK5 REGULATORY SUBUNIT-ASSOCIATED PROTEIN 1"/>
    <property type="match status" value="1"/>
</dbReference>
<evidence type="ECO:0000256" key="11">
    <source>
        <dbReference type="ARBA" id="ARBA00050926"/>
    </source>
</evidence>
<dbReference type="InterPro" id="IPR007197">
    <property type="entry name" value="rSAM"/>
</dbReference>
<keyword evidence="7 14" id="KW-0479">Metal-binding</keyword>
<evidence type="ECO:0000256" key="5">
    <source>
        <dbReference type="ARBA" id="ARBA00022691"/>
    </source>
</evidence>
<dbReference type="SFLD" id="SFLDF00273">
    <property type="entry name" value="(dimethylallyl)adenosine_tRNA"/>
    <property type="match status" value="1"/>
</dbReference>
<evidence type="ECO:0000313" key="18">
    <source>
        <dbReference type="EMBL" id="KIJ88403.1"/>
    </source>
</evidence>
<evidence type="ECO:0000259" key="15">
    <source>
        <dbReference type="PROSITE" id="PS50926"/>
    </source>
</evidence>
<comment type="subunit">
    <text evidence="14">Monomer.</text>
</comment>
<feature type="binding site" evidence="14">
    <location>
        <position position="169"/>
    </location>
    <ligand>
        <name>[4Fe-4S] cluster</name>
        <dbReference type="ChEBI" id="CHEBI:49883"/>
        <label>2</label>
        <note>4Fe-4S-S-AdoMet</note>
    </ligand>
</feature>
<dbReference type="GO" id="GO:0005829">
    <property type="term" value="C:cytosol"/>
    <property type="evidence" value="ECO:0007669"/>
    <property type="project" value="TreeGrafter"/>
</dbReference>
<dbReference type="InterPro" id="IPR058240">
    <property type="entry name" value="rSAM_sf"/>
</dbReference>
<feature type="domain" description="TRAM" evidence="15">
    <location>
        <begin position="383"/>
        <end position="445"/>
    </location>
</feature>
<keyword evidence="6 14" id="KW-0819">tRNA processing</keyword>
<dbReference type="CDD" id="cd01335">
    <property type="entry name" value="Radical_SAM"/>
    <property type="match status" value="1"/>
</dbReference>
<comment type="catalytic activity">
    <reaction evidence="13">
        <text>N(6)-dimethylallyladenosine(37) in tRNA + (sulfur carrier)-SH + AH2 + 2 S-adenosyl-L-methionine = 2-methylsulfanyl-N(6)-dimethylallyladenosine(37) in tRNA + (sulfur carrier)-H + 5'-deoxyadenosine + L-methionine + A + S-adenosyl-L-homocysteine + 2 H(+)</text>
        <dbReference type="Rhea" id="RHEA:37067"/>
        <dbReference type="Rhea" id="RHEA-COMP:10375"/>
        <dbReference type="Rhea" id="RHEA-COMP:10376"/>
        <dbReference type="Rhea" id="RHEA-COMP:14737"/>
        <dbReference type="Rhea" id="RHEA-COMP:14739"/>
        <dbReference type="ChEBI" id="CHEBI:13193"/>
        <dbReference type="ChEBI" id="CHEBI:15378"/>
        <dbReference type="ChEBI" id="CHEBI:17319"/>
        <dbReference type="ChEBI" id="CHEBI:17499"/>
        <dbReference type="ChEBI" id="CHEBI:29917"/>
        <dbReference type="ChEBI" id="CHEBI:57844"/>
        <dbReference type="ChEBI" id="CHEBI:57856"/>
        <dbReference type="ChEBI" id="CHEBI:59789"/>
        <dbReference type="ChEBI" id="CHEBI:64428"/>
        <dbReference type="ChEBI" id="CHEBI:74415"/>
        <dbReference type="ChEBI" id="CHEBI:74417"/>
        <dbReference type="EC" id="2.8.4.3"/>
    </reaction>
    <physiologicalReaction direction="left-to-right" evidence="13">
        <dbReference type="Rhea" id="RHEA:37068"/>
    </physiologicalReaction>
</comment>
<protein>
    <recommendedName>
        <fullName evidence="10 14">tRNA-2-methylthio-N(6)-dimethylallyladenosine synthase</fullName>
        <ecNumber evidence="10 14">2.8.4.3</ecNumber>
    </recommendedName>
    <alternativeName>
        <fullName evidence="14">(Dimethylallyl)adenosine tRNA methylthiotransferase MiaB</fullName>
    </alternativeName>
    <alternativeName>
        <fullName evidence="14">tRNA-i(6)A37 methylthiotransferase</fullName>
    </alternativeName>
</protein>
<dbReference type="PROSITE" id="PS50926">
    <property type="entry name" value="TRAM"/>
    <property type="match status" value="1"/>
</dbReference>
<evidence type="ECO:0000256" key="14">
    <source>
        <dbReference type="HAMAP-Rule" id="MF_01864"/>
    </source>
</evidence>
<evidence type="ECO:0000256" key="3">
    <source>
        <dbReference type="ARBA" id="ARBA00022490"/>
    </source>
</evidence>
<dbReference type="FunFam" id="3.80.30.20:FF:000001">
    <property type="entry name" value="tRNA-2-methylthio-N(6)-dimethylallyladenosine synthase 2"/>
    <property type="match status" value="1"/>
</dbReference>
<evidence type="ECO:0000256" key="8">
    <source>
        <dbReference type="ARBA" id="ARBA00023004"/>
    </source>
</evidence>
<dbReference type="InterPro" id="IPR006638">
    <property type="entry name" value="Elp3/MiaA/NifB-like_rSAM"/>
</dbReference>
<keyword evidence="5 14" id="KW-0949">S-adenosyl-L-methionine</keyword>
<feature type="binding site" evidence="14">
    <location>
        <position position="162"/>
    </location>
    <ligand>
        <name>[4Fe-4S] cluster</name>
        <dbReference type="ChEBI" id="CHEBI:49883"/>
        <label>2</label>
        <note>4Fe-4S-S-AdoMet</note>
    </ligand>
</feature>
<accession>A0A0C2R838</accession>
<feature type="domain" description="Radical SAM core" evidence="17">
    <location>
        <begin position="148"/>
        <end position="380"/>
    </location>
</feature>
<dbReference type="RefSeq" id="WP_041079253.1">
    <property type="nucleotide sequence ID" value="NZ_JWSW01000073.1"/>
</dbReference>
<evidence type="ECO:0000256" key="7">
    <source>
        <dbReference type="ARBA" id="ARBA00022723"/>
    </source>
</evidence>
<dbReference type="InterPro" id="IPR013848">
    <property type="entry name" value="Methylthiotransferase_N"/>
</dbReference>
<feature type="binding site" evidence="14">
    <location>
        <position position="12"/>
    </location>
    <ligand>
        <name>[4Fe-4S] cluster</name>
        <dbReference type="ChEBI" id="CHEBI:49883"/>
        <label>1</label>
    </ligand>
</feature>
<dbReference type="GO" id="GO:0046872">
    <property type="term" value="F:metal ion binding"/>
    <property type="evidence" value="ECO:0007669"/>
    <property type="project" value="UniProtKB-KW"/>
</dbReference>
<feature type="binding site" evidence="14">
    <location>
        <position position="166"/>
    </location>
    <ligand>
        <name>[4Fe-4S] cluster</name>
        <dbReference type="ChEBI" id="CHEBI:49883"/>
        <label>2</label>
        <note>4Fe-4S-S-AdoMet</note>
    </ligand>
</feature>
<dbReference type="SFLD" id="SFLDG01061">
    <property type="entry name" value="methylthiotransferase"/>
    <property type="match status" value="1"/>
</dbReference>
<keyword evidence="9 14" id="KW-0411">Iron-sulfur</keyword>
<dbReference type="SFLD" id="SFLDG01082">
    <property type="entry name" value="B12-binding_domain_containing"/>
    <property type="match status" value="1"/>
</dbReference>
<evidence type="ECO:0000256" key="4">
    <source>
        <dbReference type="ARBA" id="ARBA00022679"/>
    </source>
</evidence>
<keyword evidence="4 14" id="KW-0808">Transferase</keyword>
<dbReference type="AlphaFoldDB" id="A0A0C2R838"/>
<evidence type="ECO:0000256" key="2">
    <source>
        <dbReference type="ARBA" id="ARBA00022485"/>
    </source>
</evidence>
<evidence type="ECO:0000313" key="19">
    <source>
        <dbReference type="Proteomes" id="UP000031952"/>
    </source>
</evidence>
<dbReference type="HAMAP" id="MF_01864">
    <property type="entry name" value="tRNA_metthiotr_MiaB"/>
    <property type="match status" value="1"/>
</dbReference>
<dbReference type="InterPro" id="IPR005839">
    <property type="entry name" value="Methylthiotransferase"/>
</dbReference>
<comment type="catalytic activity">
    <reaction evidence="12">
        <text>2-thio-N(6)-dimethylallyladenosine(37) in tRNA + S-adenosyl-L-methionine = 2-methylsulfanyl-N(6)-dimethylallyladenosine(37) in tRNA + S-adenosyl-L-homocysteine + H(+)</text>
        <dbReference type="Rhea" id="RHEA:37063"/>
        <dbReference type="Rhea" id="RHEA-COMP:10376"/>
        <dbReference type="Rhea" id="RHEA-COMP:10377"/>
        <dbReference type="ChEBI" id="CHEBI:15378"/>
        <dbReference type="ChEBI" id="CHEBI:57856"/>
        <dbReference type="ChEBI" id="CHEBI:59789"/>
        <dbReference type="ChEBI" id="CHEBI:74416"/>
        <dbReference type="ChEBI" id="CHEBI:74417"/>
    </reaction>
    <physiologicalReaction direction="left-to-right" evidence="12">
        <dbReference type="Rhea" id="RHEA:37064"/>
    </physiologicalReaction>
</comment>
<dbReference type="Gene3D" id="3.40.50.12160">
    <property type="entry name" value="Methylthiotransferase, N-terminal domain"/>
    <property type="match status" value="1"/>
</dbReference>
<keyword evidence="3 14" id="KW-0963">Cytoplasm</keyword>
<dbReference type="PANTHER" id="PTHR43020:SF2">
    <property type="entry name" value="MITOCHONDRIAL TRNA METHYLTHIOTRANSFERASE CDK5RAP1"/>
    <property type="match status" value="1"/>
</dbReference>
<feature type="domain" description="MTTase N-terminal" evidence="16">
    <location>
        <begin position="3"/>
        <end position="124"/>
    </location>
</feature>
<proteinExistence type="inferred from homology"/>
<comment type="caution">
    <text evidence="18">The sequence shown here is derived from an EMBL/GenBank/DDBJ whole genome shotgun (WGS) entry which is preliminary data.</text>
</comment>
<evidence type="ECO:0000256" key="6">
    <source>
        <dbReference type="ARBA" id="ARBA00022694"/>
    </source>
</evidence>
<dbReference type="GO" id="GO:0035597">
    <property type="term" value="F:tRNA-2-methylthio-N(6)-dimethylallyladenosine(37) synthase activity"/>
    <property type="evidence" value="ECO:0007669"/>
    <property type="project" value="UniProtKB-EC"/>
</dbReference>
<feature type="binding site" evidence="14">
    <location>
        <position position="87"/>
    </location>
    <ligand>
        <name>[4Fe-4S] cluster</name>
        <dbReference type="ChEBI" id="CHEBI:49883"/>
        <label>1</label>
    </ligand>
</feature>
<dbReference type="InterPro" id="IPR002792">
    <property type="entry name" value="TRAM_dom"/>
</dbReference>
<reference evidence="18 19" key="1">
    <citation type="submission" date="2014-12" db="EMBL/GenBank/DDBJ databases">
        <title>Whole genome sequence of Candidatus Rickettsia asemboensis strain NMRCii isolated from cat fleas in west Kenya.</title>
        <authorList>
            <person name="Jima D."/>
            <person name="Luce-Fedrow A."/>
            <person name="Yang Y."/>
            <person name="Maina A.N."/>
            <person name="Snesrud E.C."/>
            <person name="Jarman R.G."/>
            <person name="Richards A.L."/>
            <person name="Hang J."/>
        </authorList>
    </citation>
    <scope>NUCLEOTIDE SEQUENCE [LARGE SCALE GENOMIC DNA]</scope>
    <source>
        <strain evidence="18 19">NMRCii</strain>
    </source>
</reference>
<dbReference type="InterPro" id="IPR023404">
    <property type="entry name" value="rSAM_horseshoe"/>
</dbReference>
<dbReference type="SUPFAM" id="SSF102114">
    <property type="entry name" value="Radical SAM enzymes"/>
    <property type="match status" value="1"/>
</dbReference>
<evidence type="ECO:0000256" key="10">
    <source>
        <dbReference type="ARBA" id="ARBA00033765"/>
    </source>
</evidence>
<dbReference type="InterPro" id="IPR006463">
    <property type="entry name" value="MiaB_methiolase"/>
</dbReference>
<dbReference type="PROSITE" id="PS51918">
    <property type="entry name" value="RADICAL_SAM"/>
    <property type="match status" value="1"/>
</dbReference>
<dbReference type="SFLD" id="SFLDS00029">
    <property type="entry name" value="Radical_SAM"/>
    <property type="match status" value="1"/>
</dbReference>
<dbReference type="NCBIfam" id="TIGR01574">
    <property type="entry name" value="miaB-methiolase"/>
    <property type="match status" value="1"/>
</dbReference>
<evidence type="ECO:0000256" key="12">
    <source>
        <dbReference type="ARBA" id="ARBA00052380"/>
    </source>
</evidence>
<name>A0A0C2R838_9RICK</name>
<evidence type="ECO:0000256" key="13">
    <source>
        <dbReference type="ARBA" id="ARBA00052587"/>
    </source>
</evidence>
<keyword evidence="19" id="KW-1185">Reference proteome</keyword>
<evidence type="ECO:0000256" key="1">
    <source>
        <dbReference type="ARBA" id="ARBA00003234"/>
    </source>
</evidence>
<comment type="catalytic activity">
    <reaction evidence="11">
        <text>N(6)-dimethylallyladenosine(37) in tRNA + (sulfur carrier)-SH + AH2 + S-adenosyl-L-methionine = 2-thio-N(6)-dimethylallyladenosine(37) in tRNA + (sulfur carrier)-H + 5'-deoxyadenosine + L-methionine + A + H(+)</text>
        <dbReference type="Rhea" id="RHEA:36339"/>
        <dbReference type="Rhea" id="RHEA-COMP:10375"/>
        <dbReference type="Rhea" id="RHEA-COMP:10377"/>
        <dbReference type="Rhea" id="RHEA-COMP:14737"/>
        <dbReference type="Rhea" id="RHEA-COMP:14739"/>
        <dbReference type="ChEBI" id="CHEBI:13193"/>
        <dbReference type="ChEBI" id="CHEBI:15378"/>
        <dbReference type="ChEBI" id="CHEBI:17319"/>
        <dbReference type="ChEBI" id="CHEBI:17499"/>
        <dbReference type="ChEBI" id="CHEBI:29917"/>
        <dbReference type="ChEBI" id="CHEBI:57844"/>
        <dbReference type="ChEBI" id="CHEBI:59789"/>
        <dbReference type="ChEBI" id="CHEBI:64428"/>
        <dbReference type="ChEBI" id="CHEBI:74415"/>
        <dbReference type="ChEBI" id="CHEBI:74416"/>
    </reaction>
    <physiologicalReaction direction="left-to-right" evidence="11">
        <dbReference type="Rhea" id="RHEA:36340"/>
    </physiologicalReaction>
</comment>
<comment type="cofactor">
    <cofactor evidence="14">
        <name>[4Fe-4S] cluster</name>
        <dbReference type="ChEBI" id="CHEBI:49883"/>
    </cofactor>
    <text evidence="14">Binds 2 [4Fe-4S] clusters. One cluster is coordinated with 3 cysteines and an exchangeable S-adenosyl-L-methionine.</text>
</comment>
<dbReference type="Pfam" id="PF00919">
    <property type="entry name" value="UPF0004"/>
    <property type="match status" value="1"/>
</dbReference>
<dbReference type="InterPro" id="IPR038135">
    <property type="entry name" value="Methylthiotransferase_N_sf"/>
</dbReference>
<dbReference type="Pfam" id="PF01938">
    <property type="entry name" value="TRAM"/>
    <property type="match status" value="1"/>
</dbReference>
<dbReference type="Gene3D" id="3.80.30.20">
    <property type="entry name" value="tm_1862 like domain"/>
    <property type="match status" value="1"/>
</dbReference>